<evidence type="ECO:0000313" key="1">
    <source>
        <dbReference type="EMBL" id="RNA21822.1"/>
    </source>
</evidence>
<dbReference type="EMBL" id="REGN01003593">
    <property type="protein sequence ID" value="RNA21822.1"/>
    <property type="molecule type" value="Genomic_DNA"/>
</dbReference>
<gene>
    <name evidence="1" type="ORF">BpHYR1_040464</name>
</gene>
<organism evidence="1 2">
    <name type="scientific">Brachionus plicatilis</name>
    <name type="common">Marine rotifer</name>
    <name type="synonym">Brachionus muelleri</name>
    <dbReference type="NCBI Taxonomy" id="10195"/>
    <lineage>
        <taxon>Eukaryota</taxon>
        <taxon>Metazoa</taxon>
        <taxon>Spiralia</taxon>
        <taxon>Gnathifera</taxon>
        <taxon>Rotifera</taxon>
        <taxon>Eurotatoria</taxon>
        <taxon>Monogononta</taxon>
        <taxon>Pseudotrocha</taxon>
        <taxon>Ploima</taxon>
        <taxon>Brachionidae</taxon>
        <taxon>Brachionus</taxon>
    </lineage>
</organism>
<reference evidence="1 2" key="1">
    <citation type="journal article" date="2018" name="Sci. Rep.">
        <title>Genomic signatures of local adaptation to the degree of environmental predictability in rotifers.</title>
        <authorList>
            <person name="Franch-Gras L."/>
            <person name="Hahn C."/>
            <person name="Garcia-Roger E.M."/>
            <person name="Carmona M.J."/>
            <person name="Serra M."/>
            <person name="Gomez A."/>
        </authorList>
    </citation>
    <scope>NUCLEOTIDE SEQUENCE [LARGE SCALE GENOMIC DNA]</scope>
    <source>
        <strain evidence="1">HYR1</strain>
    </source>
</reference>
<dbReference type="AlphaFoldDB" id="A0A3M7RDY9"/>
<accession>A0A3M7RDY9</accession>
<name>A0A3M7RDY9_BRAPC</name>
<dbReference type="Proteomes" id="UP000276133">
    <property type="component" value="Unassembled WGS sequence"/>
</dbReference>
<comment type="caution">
    <text evidence="1">The sequence shown here is derived from an EMBL/GenBank/DDBJ whole genome shotgun (WGS) entry which is preliminary data.</text>
</comment>
<evidence type="ECO:0000313" key="2">
    <source>
        <dbReference type="Proteomes" id="UP000276133"/>
    </source>
</evidence>
<protein>
    <submittedName>
        <fullName evidence="1">Uncharacterized protein</fullName>
    </submittedName>
</protein>
<proteinExistence type="predicted"/>
<keyword evidence="2" id="KW-1185">Reference proteome</keyword>
<sequence length="84" mass="9787">MSIDLLNRVNIMIDEKLNPSRIFRTMAKALIIEPEIWGSNNDFLRLRNVALTDSIFKTTLRSLCTESKSKQFYSKEGIAKKMEY</sequence>